<evidence type="ECO:0000256" key="5">
    <source>
        <dbReference type="ARBA" id="ARBA00023015"/>
    </source>
</evidence>
<comment type="caution">
    <text evidence="10">The sequence shown here is derived from an EMBL/GenBank/DDBJ whole genome shotgun (WGS) entry which is preliminary data.</text>
</comment>
<evidence type="ECO:0000259" key="9">
    <source>
        <dbReference type="PROSITE" id="PS50073"/>
    </source>
</evidence>
<dbReference type="PRINTS" id="PR00617">
    <property type="entry name" value="COPPERFIST"/>
</dbReference>
<dbReference type="GO" id="GO:0005634">
    <property type="term" value="C:nucleus"/>
    <property type="evidence" value="ECO:0007669"/>
    <property type="project" value="UniProtKB-SubCell"/>
</dbReference>
<dbReference type="PANTHER" id="PTHR28088">
    <property type="entry name" value="TRANSCRIPTIONAL ACTIVATOR HAA1-RELATED"/>
    <property type="match status" value="1"/>
</dbReference>
<comment type="subcellular location">
    <subcellularLocation>
        <location evidence="1">Nucleus</location>
    </subcellularLocation>
</comment>
<dbReference type="GO" id="GO:0005507">
    <property type="term" value="F:copper ion binding"/>
    <property type="evidence" value="ECO:0007669"/>
    <property type="project" value="InterPro"/>
</dbReference>
<sequence>MVLIDTTNYACEPCIRGHRASSCTHESRPLVEVAPRGRPQTQCGHCKELRRVKQVHITCTCGAGGCGSKGKGRGKGKAADPDAKPACMCSFSLECTCWTPRARPKAKATPNLRSPASSSPSPTLTSSITISGPPASPPSSDTSDEPDPDREWFAAILRGDEEPYAELLELAVRAAAAQGVPVPV</sequence>
<dbReference type="FunFam" id="3.90.430.10:FF:000001">
    <property type="entry name" value="Copper fist DNA-binding protein"/>
    <property type="match status" value="1"/>
</dbReference>
<evidence type="ECO:0000256" key="3">
    <source>
        <dbReference type="ARBA" id="ARBA00022833"/>
    </source>
</evidence>
<dbReference type="SMART" id="SM00412">
    <property type="entry name" value="Cu_FIST"/>
    <property type="match status" value="1"/>
</dbReference>
<keyword evidence="7" id="KW-0539">Nucleus</keyword>
<evidence type="ECO:0000256" key="8">
    <source>
        <dbReference type="SAM" id="MobiDB-lite"/>
    </source>
</evidence>
<evidence type="ECO:0000256" key="1">
    <source>
        <dbReference type="ARBA" id="ARBA00004123"/>
    </source>
</evidence>
<evidence type="ECO:0000313" key="11">
    <source>
        <dbReference type="Proteomes" id="UP001295794"/>
    </source>
</evidence>
<evidence type="ECO:0000313" key="10">
    <source>
        <dbReference type="EMBL" id="CAK5270798.1"/>
    </source>
</evidence>
<name>A0AAD2H9S4_9AGAR</name>
<dbReference type="SMART" id="SM01090">
    <property type="entry name" value="Copper-fist"/>
    <property type="match status" value="1"/>
</dbReference>
<dbReference type="GO" id="GO:0006879">
    <property type="term" value="P:intracellular iron ion homeostasis"/>
    <property type="evidence" value="ECO:0007669"/>
    <property type="project" value="TreeGrafter"/>
</dbReference>
<accession>A0AAD2H9S4</accession>
<keyword evidence="11" id="KW-1185">Reference proteome</keyword>
<keyword evidence="5" id="KW-0805">Transcription regulation</keyword>
<dbReference type="Gene3D" id="3.90.430.10">
    <property type="entry name" value="Copper fist DNA-binding domain"/>
    <property type="match status" value="1"/>
</dbReference>
<dbReference type="GO" id="GO:0045944">
    <property type="term" value="P:positive regulation of transcription by RNA polymerase II"/>
    <property type="evidence" value="ECO:0007669"/>
    <property type="project" value="TreeGrafter"/>
</dbReference>
<feature type="compositionally biased region" description="Low complexity" evidence="8">
    <location>
        <begin position="114"/>
        <end position="141"/>
    </location>
</feature>
<dbReference type="GO" id="GO:0000981">
    <property type="term" value="F:DNA-binding transcription factor activity, RNA polymerase II-specific"/>
    <property type="evidence" value="ECO:0007669"/>
    <property type="project" value="TreeGrafter"/>
</dbReference>
<dbReference type="EMBL" id="CAVNYO010000169">
    <property type="protein sequence ID" value="CAK5270798.1"/>
    <property type="molecule type" value="Genomic_DNA"/>
</dbReference>
<dbReference type="GO" id="GO:0006878">
    <property type="term" value="P:intracellular copper ion homeostasis"/>
    <property type="evidence" value="ECO:0007669"/>
    <property type="project" value="TreeGrafter"/>
</dbReference>
<dbReference type="InterPro" id="IPR051763">
    <property type="entry name" value="Copper_Homeo_Regul"/>
</dbReference>
<organism evidence="10 11">
    <name type="scientific">Mycena citricolor</name>
    <dbReference type="NCBI Taxonomy" id="2018698"/>
    <lineage>
        <taxon>Eukaryota</taxon>
        <taxon>Fungi</taxon>
        <taxon>Dikarya</taxon>
        <taxon>Basidiomycota</taxon>
        <taxon>Agaricomycotina</taxon>
        <taxon>Agaricomycetes</taxon>
        <taxon>Agaricomycetidae</taxon>
        <taxon>Agaricales</taxon>
        <taxon>Marasmiineae</taxon>
        <taxon>Mycenaceae</taxon>
        <taxon>Mycena</taxon>
    </lineage>
</organism>
<keyword evidence="6" id="KW-0804">Transcription</keyword>
<evidence type="ECO:0000256" key="4">
    <source>
        <dbReference type="ARBA" id="ARBA00023008"/>
    </source>
</evidence>
<feature type="domain" description="Copper-fist" evidence="9">
    <location>
        <begin position="1"/>
        <end position="40"/>
    </location>
</feature>
<dbReference type="GO" id="GO:0000978">
    <property type="term" value="F:RNA polymerase II cis-regulatory region sequence-specific DNA binding"/>
    <property type="evidence" value="ECO:0007669"/>
    <property type="project" value="TreeGrafter"/>
</dbReference>
<dbReference type="InterPro" id="IPR036395">
    <property type="entry name" value="Cu_fist_DNA-bd_dom_sf"/>
</dbReference>
<dbReference type="Proteomes" id="UP001295794">
    <property type="component" value="Unassembled WGS sequence"/>
</dbReference>
<feature type="region of interest" description="Disordered" evidence="8">
    <location>
        <begin position="105"/>
        <end position="151"/>
    </location>
</feature>
<evidence type="ECO:0000256" key="2">
    <source>
        <dbReference type="ARBA" id="ARBA00022723"/>
    </source>
</evidence>
<dbReference type="InterPro" id="IPR001083">
    <property type="entry name" value="Cu_fist_DNA-bd_dom"/>
</dbReference>
<evidence type="ECO:0000256" key="7">
    <source>
        <dbReference type="ARBA" id="ARBA00023242"/>
    </source>
</evidence>
<keyword evidence="2" id="KW-0479">Metal-binding</keyword>
<proteinExistence type="predicted"/>
<dbReference type="AlphaFoldDB" id="A0AAD2H9S4"/>
<keyword evidence="4" id="KW-0186">Copper</keyword>
<gene>
    <name evidence="10" type="ORF">MYCIT1_LOCUS15507</name>
</gene>
<reference evidence="10" key="1">
    <citation type="submission" date="2023-11" db="EMBL/GenBank/DDBJ databases">
        <authorList>
            <person name="De Vega J J."/>
            <person name="De Vega J J."/>
        </authorList>
    </citation>
    <scope>NUCLEOTIDE SEQUENCE</scope>
</reference>
<dbReference type="PANTHER" id="PTHR28088:SF5">
    <property type="entry name" value="TRANSCRIPTIONAL ACTIVATOR HAA1-RELATED"/>
    <property type="match status" value="1"/>
</dbReference>
<evidence type="ECO:0000256" key="6">
    <source>
        <dbReference type="ARBA" id="ARBA00023163"/>
    </source>
</evidence>
<dbReference type="SUPFAM" id="SSF57879">
    <property type="entry name" value="Zinc domain conserved in yeast copper-regulated transcription factors"/>
    <property type="match status" value="1"/>
</dbReference>
<keyword evidence="3" id="KW-0862">Zinc</keyword>
<protein>
    <recommendedName>
        <fullName evidence="9">Copper-fist domain-containing protein</fullName>
    </recommendedName>
</protein>
<dbReference type="Pfam" id="PF00649">
    <property type="entry name" value="Copper-fist"/>
    <property type="match status" value="1"/>
</dbReference>
<dbReference type="PROSITE" id="PS50073">
    <property type="entry name" value="COPPER_FIST_2"/>
    <property type="match status" value="1"/>
</dbReference>